<comment type="caution">
    <text evidence="16">The sequence shown here is derived from an EMBL/GenBank/DDBJ whole genome shotgun (WGS) entry which is preliminary data.</text>
</comment>
<feature type="domain" description="Peptidase M1 alanyl aminopeptidase Ig-like fold" evidence="14">
    <location>
        <begin position="218"/>
        <end position="318"/>
    </location>
</feature>
<keyword evidence="10" id="KW-0862">Zinc</keyword>
<dbReference type="GO" id="GO:0016285">
    <property type="term" value="F:alanyl aminopeptidase activity"/>
    <property type="evidence" value="ECO:0007669"/>
    <property type="project" value="UniProtKB-EC"/>
</dbReference>
<dbReference type="FunFam" id="1.10.390.10:FF:000002">
    <property type="entry name" value="Aminopeptidase N"/>
    <property type="match status" value="1"/>
</dbReference>
<evidence type="ECO:0000256" key="4">
    <source>
        <dbReference type="ARBA" id="ARBA00012564"/>
    </source>
</evidence>
<keyword evidence="17" id="KW-1185">Reference proteome</keyword>
<dbReference type="Gene3D" id="1.10.390.10">
    <property type="entry name" value="Neutral Protease Domain 2"/>
    <property type="match status" value="1"/>
</dbReference>
<keyword evidence="8" id="KW-0479">Metal-binding</keyword>
<dbReference type="AlphaFoldDB" id="A0A090S0H5"/>
<dbReference type="Gene3D" id="3.30.2010.30">
    <property type="match status" value="1"/>
</dbReference>
<dbReference type="STRING" id="990268.JCM19235_520"/>
<dbReference type="InterPro" id="IPR014782">
    <property type="entry name" value="Peptidase_M1_dom"/>
</dbReference>
<dbReference type="Pfam" id="PF01433">
    <property type="entry name" value="Peptidase_M1"/>
    <property type="match status" value="1"/>
</dbReference>
<dbReference type="InterPro" id="IPR035414">
    <property type="entry name" value="Peptidase_M1_pepN_Ig-like"/>
</dbReference>
<protein>
    <recommendedName>
        <fullName evidence="5 12">Aminopeptidase N</fullName>
        <ecNumber evidence="4 12">3.4.11.2</ecNumber>
    </recommendedName>
</protein>
<dbReference type="GO" id="GO:0008237">
    <property type="term" value="F:metallopeptidase activity"/>
    <property type="evidence" value="ECO:0007669"/>
    <property type="project" value="UniProtKB-UniRule"/>
</dbReference>
<dbReference type="NCBIfam" id="TIGR02414">
    <property type="entry name" value="pepN_proteo"/>
    <property type="match status" value="1"/>
</dbReference>
<dbReference type="GO" id="GO:0006508">
    <property type="term" value="P:proteolysis"/>
    <property type="evidence" value="ECO:0007669"/>
    <property type="project" value="UniProtKB-UniRule"/>
</dbReference>
<dbReference type="FunFam" id="2.60.40.1840:FF:000001">
    <property type="entry name" value="Aminopeptidase N"/>
    <property type="match status" value="1"/>
</dbReference>
<evidence type="ECO:0000256" key="5">
    <source>
        <dbReference type="ARBA" id="ARBA00015611"/>
    </source>
</evidence>
<comment type="cofactor">
    <cofactor evidence="2">
        <name>Zn(2+)</name>
        <dbReference type="ChEBI" id="CHEBI:29105"/>
    </cofactor>
</comment>
<evidence type="ECO:0000256" key="10">
    <source>
        <dbReference type="ARBA" id="ARBA00022833"/>
    </source>
</evidence>
<dbReference type="EMBL" id="BBMR01000007">
    <property type="protein sequence ID" value="GAL21245.1"/>
    <property type="molecule type" value="Genomic_DNA"/>
</dbReference>
<keyword evidence="9 16" id="KW-0378">Hydrolase</keyword>
<evidence type="ECO:0000256" key="7">
    <source>
        <dbReference type="ARBA" id="ARBA00022670"/>
    </source>
</evidence>
<dbReference type="PANTHER" id="PTHR46322:SF1">
    <property type="entry name" value="PUROMYCIN-SENSITIVE AMINOPEPTIDASE"/>
    <property type="match status" value="1"/>
</dbReference>
<dbReference type="EC" id="3.4.11.2" evidence="4 12"/>
<evidence type="ECO:0000259" key="14">
    <source>
        <dbReference type="Pfam" id="PF11940"/>
    </source>
</evidence>
<dbReference type="Gene3D" id="2.60.40.1840">
    <property type="match status" value="1"/>
</dbReference>
<dbReference type="InterPro" id="IPR038438">
    <property type="entry name" value="PepN_Ig-like_sf"/>
</dbReference>
<evidence type="ECO:0000256" key="2">
    <source>
        <dbReference type="ARBA" id="ARBA00001947"/>
    </source>
</evidence>
<dbReference type="SUPFAM" id="SSF55486">
    <property type="entry name" value="Metalloproteases ('zincins'), catalytic domain"/>
    <property type="match status" value="1"/>
</dbReference>
<evidence type="ECO:0000256" key="6">
    <source>
        <dbReference type="ARBA" id="ARBA00022438"/>
    </source>
</evidence>
<evidence type="ECO:0000259" key="15">
    <source>
        <dbReference type="Pfam" id="PF17432"/>
    </source>
</evidence>
<evidence type="ECO:0000256" key="3">
    <source>
        <dbReference type="ARBA" id="ARBA00010136"/>
    </source>
</evidence>
<evidence type="ECO:0000256" key="9">
    <source>
        <dbReference type="ARBA" id="ARBA00022801"/>
    </source>
</evidence>
<evidence type="ECO:0000256" key="12">
    <source>
        <dbReference type="NCBIfam" id="TIGR02414"/>
    </source>
</evidence>
<gene>
    <name evidence="16" type="ORF">JCM19235_520</name>
</gene>
<organism evidence="16 17">
    <name type="scientific">Vibrio maritimus</name>
    <dbReference type="NCBI Taxonomy" id="990268"/>
    <lineage>
        <taxon>Bacteria</taxon>
        <taxon>Pseudomonadati</taxon>
        <taxon>Pseudomonadota</taxon>
        <taxon>Gammaproteobacteria</taxon>
        <taxon>Vibrionales</taxon>
        <taxon>Vibrionaceae</taxon>
        <taxon>Vibrio</taxon>
    </lineage>
</organism>
<dbReference type="InterPro" id="IPR001930">
    <property type="entry name" value="Peptidase_M1"/>
</dbReference>
<dbReference type="InterPro" id="IPR024601">
    <property type="entry name" value="Peptidase_M1_pepN_C"/>
</dbReference>
<evidence type="ECO:0000256" key="11">
    <source>
        <dbReference type="ARBA" id="ARBA00023049"/>
    </source>
</evidence>
<name>A0A090S0H5_9VIBR</name>
<feature type="domain" description="Peptidase M1 alanyl aminopeptidase C-terminal" evidence="15">
    <location>
        <begin position="322"/>
        <end position="642"/>
    </location>
</feature>
<keyword evidence="11" id="KW-0482">Metalloprotease</keyword>
<reference evidence="16 17" key="1">
    <citation type="submission" date="2014-09" db="EMBL/GenBank/DDBJ databases">
        <title>Vibrio maritimus JCM 19235. (C45) whole genome shotgun sequence.</title>
        <authorList>
            <person name="Sawabe T."/>
            <person name="Meirelles P."/>
            <person name="Nakanishi M."/>
            <person name="Sayaka M."/>
            <person name="Hattori M."/>
            <person name="Ohkuma M."/>
        </authorList>
    </citation>
    <scope>NUCLEOTIDE SEQUENCE [LARGE SCALE GENOMIC DNA]</scope>
    <source>
        <strain evidence="17">JCM19235</strain>
    </source>
</reference>
<evidence type="ECO:0000256" key="8">
    <source>
        <dbReference type="ARBA" id="ARBA00022723"/>
    </source>
</evidence>
<evidence type="ECO:0000313" key="17">
    <source>
        <dbReference type="Proteomes" id="UP000029228"/>
    </source>
</evidence>
<evidence type="ECO:0000259" key="13">
    <source>
        <dbReference type="Pfam" id="PF01433"/>
    </source>
</evidence>
<accession>A0A090S0H5</accession>
<dbReference type="FunFam" id="1.25.50.10:FF:000001">
    <property type="entry name" value="Aminopeptidase N"/>
    <property type="match status" value="1"/>
</dbReference>
<keyword evidence="7" id="KW-0645">Protease</keyword>
<dbReference type="PANTHER" id="PTHR46322">
    <property type="entry name" value="PUROMYCIN-SENSITIVE AMINOPEPTIDASE"/>
    <property type="match status" value="1"/>
</dbReference>
<keyword evidence="6 16" id="KW-0031">Aminopeptidase</keyword>
<sequence>MVSLINSMKWDEERFGLEYDLDIYMIVAVDFFNMGAMENKGLNVFNSKFVLANDQTATDTDYLGIEAVIGHEYFHNWTGNRVTCRDWFQLSLKEGLTVFRDQEFSSDLGSRSVNRINNVRIIRGPQFAEDASPMSHPIRPEKVIEMNNFYTLTVYEKGSEVIRMMHTLLGEDKFQAGMKLYFERHDGTAATCEDFVAAMEDASGIDLKQFRLWYSQSGTPSLTVTDTYDEANKTYTLTVKQHTPSTQDQTEKQALHIPFDVELYDEQGKVIELRRNGKSSSNVLNVSEFEQSFVFENVESKPVPSMLREFSAPVRLNFEYSDEQLAFLMVHARNDFAKWDAGQMLLAKYIKSNVEAVQKGSKVELPDLVVDAFRGVLLNKELEPAFIAEALSLPSFNEVAGWYETVDVDAVCDVLQGIKLGLADALQDELSALYHTLAQVEYTIEHDAIGKRSLRNLCLQYLANVEAHAHLVKEQYDSANNMTDTMAAMSAANSASLTVREEIMADYSEKWSHDGLVMDKWFALQGSNPSVNALVNVKACMSHKAFSLSNPNRTRSLIGSFLNMNPRRFHDKSGKGYEFAGEILTQLNESNPQVASRLIDPLLKLKKYDSERQSLIKHELEKLKALDNLAKDLFEKVIKALES</sequence>
<comment type="similarity">
    <text evidence="3">Belongs to the peptidase M1 family.</text>
</comment>
<dbReference type="InterPro" id="IPR037144">
    <property type="entry name" value="Peptidase_M1_pepN_C_sf"/>
</dbReference>
<dbReference type="InterPro" id="IPR027268">
    <property type="entry name" value="Peptidase_M4/M1_CTD_sf"/>
</dbReference>
<dbReference type="Proteomes" id="UP000029228">
    <property type="component" value="Unassembled WGS sequence"/>
</dbReference>
<feature type="domain" description="Peptidase M1 membrane alanine aminopeptidase" evidence="13">
    <location>
        <begin position="6"/>
        <end position="210"/>
    </location>
</feature>
<dbReference type="Pfam" id="PF17432">
    <property type="entry name" value="DUF3458_C"/>
    <property type="match status" value="1"/>
</dbReference>
<dbReference type="FunFam" id="3.30.2010.30:FF:000002">
    <property type="entry name" value="Putative aminopeptidase N"/>
    <property type="match status" value="1"/>
</dbReference>
<reference evidence="16 17" key="2">
    <citation type="submission" date="2014-09" db="EMBL/GenBank/DDBJ databases">
        <authorList>
            <consortium name="NBRP consortium"/>
            <person name="Sawabe T."/>
            <person name="Meirelles P."/>
            <person name="Nakanishi M."/>
            <person name="Sayaka M."/>
            <person name="Hattori M."/>
            <person name="Ohkuma M."/>
        </authorList>
    </citation>
    <scope>NUCLEOTIDE SEQUENCE [LARGE SCALE GENOMIC DNA]</scope>
    <source>
        <strain evidence="17">JCM19235</strain>
    </source>
</reference>
<dbReference type="InterPro" id="IPR012779">
    <property type="entry name" value="Peptidase_M1_pepN"/>
</dbReference>
<dbReference type="GO" id="GO:0008270">
    <property type="term" value="F:zinc ion binding"/>
    <property type="evidence" value="ECO:0007669"/>
    <property type="project" value="InterPro"/>
</dbReference>
<dbReference type="Pfam" id="PF11940">
    <property type="entry name" value="DUF3458"/>
    <property type="match status" value="1"/>
</dbReference>
<evidence type="ECO:0000313" key="16">
    <source>
        <dbReference type="EMBL" id="GAL21245.1"/>
    </source>
</evidence>
<dbReference type="MEROPS" id="M01.005"/>
<proteinExistence type="inferred from homology"/>
<dbReference type="Gene3D" id="1.25.50.10">
    <property type="entry name" value="Peptidase M1, alanyl aminopeptidase, C-terminal domain"/>
    <property type="match status" value="1"/>
</dbReference>
<comment type="catalytic activity">
    <reaction evidence="1">
        <text>Release of an N-terminal amino acid, Xaa-|-Yaa- from a peptide, amide or arylamide. Xaa is preferably Ala, but may be most amino acids including Pro (slow action). When a terminal hydrophobic residue is followed by a prolyl residue, the two may be released as an intact Xaa-Pro dipeptide.</text>
        <dbReference type="EC" id="3.4.11.2"/>
    </reaction>
</comment>
<dbReference type="PRINTS" id="PR00756">
    <property type="entry name" value="ALADIPTASE"/>
</dbReference>
<evidence type="ECO:0000256" key="1">
    <source>
        <dbReference type="ARBA" id="ARBA00000098"/>
    </source>
</evidence>